<feature type="active site" description="Charge relay system" evidence="5">
    <location>
        <position position="273"/>
    </location>
</feature>
<evidence type="ECO:0000256" key="5">
    <source>
        <dbReference type="PROSITE-ProRule" id="PRU01240"/>
    </source>
</evidence>
<protein>
    <submittedName>
        <fullName evidence="8">S8/S53 family peptidase</fullName>
    </submittedName>
</protein>
<comment type="caution">
    <text evidence="8">The sequence shown here is derived from an EMBL/GenBank/DDBJ whole genome shotgun (WGS) entry which is preliminary data.</text>
</comment>
<evidence type="ECO:0000256" key="1">
    <source>
        <dbReference type="ARBA" id="ARBA00011073"/>
    </source>
</evidence>
<dbReference type="InterPro" id="IPR000209">
    <property type="entry name" value="Peptidase_S8/S53_dom"/>
</dbReference>
<accession>A0ABS3VHH6</accession>
<feature type="region of interest" description="Disordered" evidence="6">
    <location>
        <begin position="35"/>
        <end position="54"/>
    </location>
</feature>
<evidence type="ECO:0000313" key="8">
    <source>
        <dbReference type="EMBL" id="MBO4165032.1"/>
    </source>
</evidence>
<feature type="active site" description="Charge relay system" evidence="5">
    <location>
        <position position="231"/>
    </location>
</feature>
<keyword evidence="4 5" id="KW-0720">Serine protease</keyword>
<feature type="active site" description="Charge relay system" evidence="5">
    <location>
        <position position="434"/>
    </location>
</feature>
<gene>
    <name evidence="8" type="ORF">JQN83_30150</name>
</gene>
<dbReference type="CDD" id="cd00306">
    <property type="entry name" value="Peptidases_S8_S53"/>
    <property type="match status" value="1"/>
</dbReference>
<evidence type="ECO:0000256" key="6">
    <source>
        <dbReference type="SAM" id="MobiDB-lite"/>
    </source>
</evidence>
<keyword evidence="9" id="KW-1185">Reference proteome</keyword>
<reference evidence="8 9" key="1">
    <citation type="submission" date="2021-03" db="EMBL/GenBank/DDBJ databases">
        <authorList>
            <person name="Lee D.-H."/>
        </authorList>
    </citation>
    <scope>NUCLEOTIDE SEQUENCE [LARGE SCALE GENOMIC DNA]</scope>
    <source>
        <strain evidence="8 9">MMS20-R2-23</strain>
    </source>
</reference>
<evidence type="ECO:0000256" key="4">
    <source>
        <dbReference type="ARBA" id="ARBA00022825"/>
    </source>
</evidence>
<dbReference type="PROSITE" id="PS51892">
    <property type="entry name" value="SUBTILASE"/>
    <property type="match status" value="1"/>
</dbReference>
<dbReference type="EMBL" id="JAGFWR010000032">
    <property type="protein sequence ID" value="MBO4165032.1"/>
    <property type="molecule type" value="Genomic_DNA"/>
</dbReference>
<keyword evidence="2 5" id="KW-0645">Protease</keyword>
<dbReference type="Gene3D" id="3.40.50.200">
    <property type="entry name" value="Peptidase S8/S53 domain"/>
    <property type="match status" value="1"/>
</dbReference>
<proteinExistence type="inferred from homology"/>
<sequence>MGVLLGFTIDNRRWSGIIGGRGIRRVHHRWARFSHEHGGSVPPSDHPTVPGPAGRLSRRRVLALSALAVAAPLGVVPRPAPAVAGDADANAYQKAFEAALAADQNVRRYTVPGREILYRPRQLLAAAADAKRVTTWLRAHDYPVTVGTGFAGVTRLLFDRETDIPGVVGKLRDPQQWPGQPVPAVQPHHVLLGLGNIMGNPGTPPRPAAALPPPDPTRLGEGAGVTVGICDTGIWQLAGACHPQWLGGTYLPQPDDEDPLYVHTDVLAPQGGHGTFVAGVVRQAAPGVRVDPEQALDPTGVGDEASVVAALSRLAPQVSVFNLSLGGYTLDDQPSLPLANALAALPTTSAVVAAAGNAGTSRPLWPAALDRVLAVAAVAQTSGGLVPAVDSCFGPWVDACALGERHSTYVEGQLPLPGRPVRQFHGFAVWAGTSFATAHVSGRLAALMTAGGLSADQARTTLLAAPRWHPDYGVLVG</sequence>
<evidence type="ECO:0000313" key="9">
    <source>
        <dbReference type="Proteomes" id="UP000671399"/>
    </source>
</evidence>
<dbReference type="Pfam" id="PF00082">
    <property type="entry name" value="Peptidase_S8"/>
    <property type="match status" value="1"/>
</dbReference>
<dbReference type="PANTHER" id="PTHR43806">
    <property type="entry name" value="PEPTIDASE S8"/>
    <property type="match status" value="1"/>
</dbReference>
<dbReference type="InterPro" id="IPR050131">
    <property type="entry name" value="Peptidase_S8_subtilisin-like"/>
</dbReference>
<dbReference type="InterPro" id="IPR036852">
    <property type="entry name" value="Peptidase_S8/S53_dom_sf"/>
</dbReference>
<evidence type="ECO:0000259" key="7">
    <source>
        <dbReference type="Pfam" id="PF00082"/>
    </source>
</evidence>
<keyword evidence="3 5" id="KW-0378">Hydrolase</keyword>
<name>A0ABS3VHH6_9ACTN</name>
<dbReference type="InterPro" id="IPR015500">
    <property type="entry name" value="Peptidase_S8_subtilisin-rel"/>
</dbReference>
<organism evidence="8 9">
    <name type="scientific">Micromonospora antibiotica</name>
    <dbReference type="NCBI Taxonomy" id="2807623"/>
    <lineage>
        <taxon>Bacteria</taxon>
        <taxon>Bacillati</taxon>
        <taxon>Actinomycetota</taxon>
        <taxon>Actinomycetes</taxon>
        <taxon>Micromonosporales</taxon>
        <taxon>Micromonosporaceae</taxon>
        <taxon>Micromonospora</taxon>
    </lineage>
</organism>
<evidence type="ECO:0000256" key="3">
    <source>
        <dbReference type="ARBA" id="ARBA00022801"/>
    </source>
</evidence>
<dbReference type="SUPFAM" id="SSF52743">
    <property type="entry name" value="Subtilisin-like"/>
    <property type="match status" value="1"/>
</dbReference>
<dbReference type="PRINTS" id="PR00723">
    <property type="entry name" value="SUBTILISIN"/>
</dbReference>
<dbReference type="PANTHER" id="PTHR43806:SF11">
    <property type="entry name" value="CEREVISIN-RELATED"/>
    <property type="match status" value="1"/>
</dbReference>
<evidence type="ECO:0000256" key="2">
    <source>
        <dbReference type="ARBA" id="ARBA00022670"/>
    </source>
</evidence>
<dbReference type="Proteomes" id="UP000671399">
    <property type="component" value="Unassembled WGS sequence"/>
</dbReference>
<comment type="similarity">
    <text evidence="1 5">Belongs to the peptidase S8 family.</text>
</comment>
<feature type="domain" description="Peptidase S8/S53" evidence="7">
    <location>
        <begin position="222"/>
        <end position="463"/>
    </location>
</feature>